<reference evidence="1" key="1">
    <citation type="submission" date="2019-08" db="EMBL/GenBank/DDBJ databases">
        <authorList>
            <person name="Kucharzyk K."/>
            <person name="Murdoch R.W."/>
            <person name="Higgins S."/>
            <person name="Loffler F."/>
        </authorList>
    </citation>
    <scope>NUCLEOTIDE SEQUENCE</scope>
</reference>
<comment type="caution">
    <text evidence="1">The sequence shown here is derived from an EMBL/GenBank/DDBJ whole genome shotgun (WGS) entry which is preliminary data.</text>
</comment>
<sequence length="146" mass="16443">MRQHDDLFELLVVQRKQLLYFRIGVARFRRHGVVVIKGDISFQIDDFSAFPRTCLGRGASDAVRFPVVFERQIDVTDRLFRCELRLEGVLFPAAAAGDIVKGIGDGIKNCGFAGTGRPANQEQCLVLELREVQYDLFFVGTKGIHL</sequence>
<organism evidence="1">
    <name type="scientific">bioreactor metagenome</name>
    <dbReference type="NCBI Taxonomy" id="1076179"/>
    <lineage>
        <taxon>unclassified sequences</taxon>
        <taxon>metagenomes</taxon>
        <taxon>ecological metagenomes</taxon>
    </lineage>
</organism>
<protein>
    <submittedName>
        <fullName evidence="1">Uncharacterized protein</fullName>
    </submittedName>
</protein>
<proteinExistence type="predicted"/>
<dbReference type="EMBL" id="VSSQ01009450">
    <property type="protein sequence ID" value="MPM41664.1"/>
    <property type="molecule type" value="Genomic_DNA"/>
</dbReference>
<name>A0A644ZVQ5_9ZZZZ</name>
<gene>
    <name evidence="1" type="ORF">SDC9_88320</name>
</gene>
<accession>A0A644ZVQ5</accession>
<evidence type="ECO:0000313" key="1">
    <source>
        <dbReference type="EMBL" id="MPM41664.1"/>
    </source>
</evidence>
<dbReference type="AlphaFoldDB" id="A0A644ZVQ5"/>